<evidence type="ECO:0000313" key="2">
    <source>
        <dbReference type="EMBL" id="MCU7615867.1"/>
    </source>
</evidence>
<keyword evidence="3" id="KW-1185">Reference proteome</keyword>
<feature type="transmembrane region" description="Helical" evidence="1">
    <location>
        <begin position="58"/>
        <end position="77"/>
    </location>
</feature>
<feature type="transmembrane region" description="Helical" evidence="1">
    <location>
        <begin position="89"/>
        <end position="112"/>
    </location>
</feature>
<sequence>MNWKTLFNPFLKFDDKTLLLAGFVSVTIVFLIAYYFGFQTDSLFHFEFIDPEDSIFKIILATLIVYAINITVFFIFGKMINKKTRLIDIVNPIFISQITVILLLLVTEIPFIKNAQKQIMDSVKNQSSAIEPVALLIITIYSFFSLAISAYGIAILFNGFKIATNMKNWVHIVIFALLLLTMMLTMQLL</sequence>
<name>A0ABT2W0T4_9FLAO</name>
<protein>
    <submittedName>
        <fullName evidence="2">YIP1 family protein</fullName>
    </submittedName>
</protein>
<gene>
    <name evidence="2" type="ORF">NZ698_01545</name>
</gene>
<feature type="transmembrane region" description="Helical" evidence="1">
    <location>
        <begin position="132"/>
        <end position="157"/>
    </location>
</feature>
<keyword evidence="1" id="KW-0812">Transmembrane</keyword>
<keyword evidence="1" id="KW-0472">Membrane</keyword>
<dbReference type="Proteomes" id="UP001208649">
    <property type="component" value="Unassembled WGS sequence"/>
</dbReference>
<proteinExistence type="predicted"/>
<evidence type="ECO:0000256" key="1">
    <source>
        <dbReference type="SAM" id="Phobius"/>
    </source>
</evidence>
<organism evidence="2 3">
    <name type="scientific">Chryseobacterium edaphi</name>
    <dbReference type="NCBI Taxonomy" id="2976532"/>
    <lineage>
        <taxon>Bacteria</taxon>
        <taxon>Pseudomonadati</taxon>
        <taxon>Bacteroidota</taxon>
        <taxon>Flavobacteriia</taxon>
        <taxon>Flavobacteriales</taxon>
        <taxon>Weeksellaceae</taxon>
        <taxon>Chryseobacterium group</taxon>
        <taxon>Chryseobacterium</taxon>
    </lineage>
</organism>
<evidence type="ECO:0000313" key="3">
    <source>
        <dbReference type="Proteomes" id="UP001208649"/>
    </source>
</evidence>
<comment type="caution">
    <text evidence="2">The sequence shown here is derived from an EMBL/GenBank/DDBJ whole genome shotgun (WGS) entry which is preliminary data.</text>
</comment>
<feature type="transmembrane region" description="Helical" evidence="1">
    <location>
        <begin position="169"/>
        <end position="188"/>
    </location>
</feature>
<keyword evidence="1" id="KW-1133">Transmembrane helix</keyword>
<accession>A0ABT2W0T4</accession>
<dbReference type="EMBL" id="JAOTEM010000001">
    <property type="protein sequence ID" value="MCU7615867.1"/>
    <property type="molecule type" value="Genomic_DNA"/>
</dbReference>
<feature type="transmembrane region" description="Helical" evidence="1">
    <location>
        <begin position="18"/>
        <end position="38"/>
    </location>
</feature>
<dbReference type="RefSeq" id="WP_263001186.1">
    <property type="nucleotide sequence ID" value="NZ_JAOTEM010000001.1"/>
</dbReference>
<reference evidence="3" key="1">
    <citation type="submission" date="2023-07" db="EMBL/GenBank/DDBJ databases">
        <title>Chryseobacterium sp. strain PBS4-4 Genome sequencing and assembly.</title>
        <authorList>
            <person name="Jung Y."/>
        </authorList>
    </citation>
    <scope>NUCLEOTIDE SEQUENCE [LARGE SCALE GENOMIC DNA]</scope>
    <source>
        <strain evidence="3">PBS4-4</strain>
    </source>
</reference>